<dbReference type="InterPro" id="IPR005829">
    <property type="entry name" value="Sugar_transporter_CS"/>
</dbReference>
<proteinExistence type="predicted"/>
<feature type="transmembrane region" description="Helical" evidence="6">
    <location>
        <begin position="297"/>
        <end position="318"/>
    </location>
</feature>
<keyword evidence="4 6" id="KW-1133">Transmembrane helix</keyword>
<evidence type="ECO:0000256" key="3">
    <source>
        <dbReference type="ARBA" id="ARBA00022692"/>
    </source>
</evidence>
<dbReference type="PANTHER" id="PTHR42718:SF9">
    <property type="entry name" value="MAJOR FACILITATOR SUPERFAMILY MULTIDRUG TRANSPORTER MFSC"/>
    <property type="match status" value="1"/>
</dbReference>
<feature type="transmembrane region" description="Helical" evidence="6">
    <location>
        <begin position="102"/>
        <end position="123"/>
    </location>
</feature>
<dbReference type="Gene3D" id="1.20.1720.10">
    <property type="entry name" value="Multidrug resistance protein D"/>
    <property type="match status" value="1"/>
</dbReference>
<dbReference type="Gene3D" id="1.20.1250.20">
    <property type="entry name" value="MFS general substrate transporter like domains"/>
    <property type="match status" value="1"/>
</dbReference>
<feature type="transmembrane region" description="Helical" evidence="6">
    <location>
        <begin position="163"/>
        <end position="181"/>
    </location>
</feature>
<feature type="transmembrane region" description="Helical" evidence="6">
    <location>
        <begin position="396"/>
        <end position="416"/>
    </location>
</feature>
<dbReference type="Proteomes" id="UP000531594">
    <property type="component" value="Unassembled WGS sequence"/>
</dbReference>
<dbReference type="SUPFAM" id="SSF103473">
    <property type="entry name" value="MFS general substrate transporter"/>
    <property type="match status" value="1"/>
</dbReference>
<evidence type="ECO:0000313" key="8">
    <source>
        <dbReference type="EMBL" id="MBB6446035.1"/>
    </source>
</evidence>
<feature type="transmembrane region" description="Helical" evidence="6">
    <location>
        <begin position="428"/>
        <end position="449"/>
    </location>
</feature>
<dbReference type="InterPro" id="IPR020846">
    <property type="entry name" value="MFS_dom"/>
</dbReference>
<dbReference type="RefSeq" id="WP_184526673.1">
    <property type="nucleotide sequence ID" value="NZ_JACHGK010000009.1"/>
</dbReference>
<accession>A0A7X0LVZ3</accession>
<keyword evidence="5 6" id="KW-0472">Membrane</keyword>
<dbReference type="AlphaFoldDB" id="A0A7X0LVZ3"/>
<feature type="transmembrane region" description="Helical" evidence="6">
    <location>
        <begin position="12"/>
        <end position="30"/>
    </location>
</feature>
<evidence type="ECO:0000313" key="9">
    <source>
        <dbReference type="Proteomes" id="UP000531594"/>
    </source>
</evidence>
<organism evidence="8 9">
    <name type="scientific">Bacillus benzoevorans</name>
    <dbReference type="NCBI Taxonomy" id="1456"/>
    <lineage>
        <taxon>Bacteria</taxon>
        <taxon>Bacillati</taxon>
        <taxon>Bacillota</taxon>
        <taxon>Bacilli</taxon>
        <taxon>Bacillales</taxon>
        <taxon>Bacillaceae</taxon>
        <taxon>Bacillus</taxon>
    </lineage>
</organism>
<feature type="transmembrane region" description="Helical" evidence="6">
    <location>
        <begin position="135"/>
        <end position="157"/>
    </location>
</feature>
<feature type="transmembrane region" description="Helical" evidence="6">
    <location>
        <begin position="355"/>
        <end position="375"/>
    </location>
</feature>
<dbReference type="GO" id="GO:0005886">
    <property type="term" value="C:plasma membrane"/>
    <property type="evidence" value="ECO:0007669"/>
    <property type="project" value="UniProtKB-SubCell"/>
</dbReference>
<dbReference type="InterPro" id="IPR036259">
    <property type="entry name" value="MFS_trans_sf"/>
</dbReference>
<evidence type="ECO:0000256" key="6">
    <source>
        <dbReference type="SAM" id="Phobius"/>
    </source>
</evidence>
<feature type="transmembrane region" description="Helical" evidence="6">
    <location>
        <begin position="77"/>
        <end position="96"/>
    </location>
</feature>
<dbReference type="Pfam" id="PF07690">
    <property type="entry name" value="MFS_1"/>
    <property type="match status" value="1"/>
</dbReference>
<comment type="subcellular location">
    <subcellularLocation>
        <location evidence="1">Cell membrane</location>
        <topology evidence="1">Multi-pass membrane protein</topology>
    </subcellularLocation>
</comment>
<feature type="transmembrane region" description="Helical" evidence="6">
    <location>
        <begin position="330"/>
        <end position="349"/>
    </location>
</feature>
<evidence type="ECO:0000256" key="4">
    <source>
        <dbReference type="ARBA" id="ARBA00022989"/>
    </source>
</evidence>
<dbReference type="InterPro" id="IPR011701">
    <property type="entry name" value="MFS"/>
</dbReference>
<keyword evidence="9" id="KW-1185">Reference proteome</keyword>
<dbReference type="PROSITE" id="PS00216">
    <property type="entry name" value="SUGAR_TRANSPORT_1"/>
    <property type="match status" value="1"/>
</dbReference>
<feature type="transmembrane region" description="Helical" evidence="6">
    <location>
        <begin position="42"/>
        <end position="65"/>
    </location>
</feature>
<dbReference type="EMBL" id="JACHGK010000009">
    <property type="protein sequence ID" value="MBB6446035.1"/>
    <property type="molecule type" value="Genomic_DNA"/>
</dbReference>
<protein>
    <submittedName>
        <fullName evidence="8">DHA2 family multidrug resistance protein-like MFS transporter</fullName>
    </submittedName>
</protein>
<feature type="domain" description="Major facilitator superfamily (MFS) profile" evidence="7">
    <location>
        <begin position="11"/>
        <end position="456"/>
    </location>
</feature>
<reference evidence="8 9" key="1">
    <citation type="submission" date="2020-08" db="EMBL/GenBank/DDBJ databases">
        <title>Genomic Encyclopedia of Type Strains, Phase IV (KMG-IV): sequencing the most valuable type-strain genomes for metagenomic binning, comparative biology and taxonomic classification.</title>
        <authorList>
            <person name="Goeker M."/>
        </authorList>
    </citation>
    <scope>NUCLEOTIDE SEQUENCE [LARGE SCALE GENOMIC DNA]</scope>
    <source>
        <strain evidence="8 9">DSM 5391</strain>
    </source>
</reference>
<dbReference type="GO" id="GO:0022857">
    <property type="term" value="F:transmembrane transporter activity"/>
    <property type="evidence" value="ECO:0007669"/>
    <property type="project" value="InterPro"/>
</dbReference>
<comment type="caution">
    <text evidence="8">The sequence shown here is derived from an EMBL/GenBank/DDBJ whole genome shotgun (WGS) entry which is preliminary data.</text>
</comment>
<keyword evidence="2" id="KW-0813">Transport</keyword>
<feature type="transmembrane region" description="Helical" evidence="6">
    <location>
        <begin position="197"/>
        <end position="216"/>
    </location>
</feature>
<dbReference type="CDD" id="cd17321">
    <property type="entry name" value="MFS_MMR_MDR_like"/>
    <property type="match status" value="1"/>
</dbReference>
<dbReference type="PROSITE" id="PS50850">
    <property type="entry name" value="MFS"/>
    <property type="match status" value="1"/>
</dbReference>
<feature type="transmembrane region" description="Helical" evidence="6">
    <location>
        <begin position="222"/>
        <end position="244"/>
    </location>
</feature>
<name>A0A7X0LVZ3_9BACI</name>
<feature type="transmembrane region" description="Helical" evidence="6">
    <location>
        <begin position="264"/>
        <end position="285"/>
    </location>
</feature>
<evidence type="ECO:0000256" key="1">
    <source>
        <dbReference type="ARBA" id="ARBA00004651"/>
    </source>
</evidence>
<keyword evidence="3 6" id="KW-0812">Transmembrane</keyword>
<evidence type="ECO:0000259" key="7">
    <source>
        <dbReference type="PROSITE" id="PS50850"/>
    </source>
</evidence>
<dbReference type="PANTHER" id="PTHR42718">
    <property type="entry name" value="MAJOR FACILITATOR SUPERFAMILY MULTIDRUG TRANSPORTER MFSC"/>
    <property type="match status" value="1"/>
</dbReference>
<evidence type="ECO:0000256" key="5">
    <source>
        <dbReference type="ARBA" id="ARBA00023136"/>
    </source>
</evidence>
<sequence>METSYKGNNKMLTGIVFGVLTYWLFSQSLINVIPEVQKDMGISLGLLNTAISLTGLFCGMFVVAAGGLSDRIGRKKITMLGLVLNIIGSLCLILAHGTILLIIGRIIQGFSAACIMPATLALVKSYFDGADRQRALSYWSFGSWGGGGICSFAGGFISTYLGWRYIFVFSIVITLLSMLLVKEVPESKAKQNNSAKFDFVGMIVFIFVMLALELGITRGEEFGWTSPITLSCLGVVVIGGALFLKIVSSKANGFIDISIFKNKYFTGATVSNLLLNAVAGALIVANTYVQVARGYSSFQSGLLSLGYLVCVLAMIRVGEKLLQKHGPRKPMILSCILVVAGIALMTFTFLPNTMYTILVVIGFTIYGIGLGLYATPSTDTAIDNVPAAKAGEAAGIYKMSSTIGGSMGLAISIAVYSIVEKVGGNLEVAASAGLITNILFTVLAFVAIVSNIPKGHVLKAGQNIVTELKERKAQ</sequence>
<gene>
    <name evidence="8" type="ORF">HNR53_002685</name>
</gene>
<evidence type="ECO:0000256" key="2">
    <source>
        <dbReference type="ARBA" id="ARBA00022448"/>
    </source>
</evidence>